<sequence length="304" mass="33203">MPEDTPTDDDVTAPTPRRNTAPTATDGPRRTEGSLRTDGGQVAETTPSIQEIPETDTVIEAKDLTVHYGDVQALQPVNVRLPEREVTAIIGPSGCGKSTFLRCLNRMNDMVDAARVGGELRFRGKNVYDEDVDPVALRRRVGMVFQKPNPFPKSIYDNVAYGLKIQGFDGDMDARVEEALRGAALWEEVKGQLDSSGLDLSGGQQQRLCIARAIAPDPEVILMDEPASALDPVATAKVEDLIDELAAQYTVVIVTHNMQQAARISDKTAVFLTGGKLVEFGDTDRIFENPENQRVEDYITGKFG</sequence>
<keyword evidence="8" id="KW-1185">Reference proteome</keyword>
<evidence type="ECO:0000313" key="7">
    <source>
        <dbReference type="EMBL" id="SNR30886.1"/>
    </source>
</evidence>
<dbReference type="EMBL" id="FZNQ01000002">
    <property type="protein sequence ID" value="SNR30886.1"/>
    <property type="molecule type" value="Genomic_DNA"/>
</dbReference>
<feature type="compositionally biased region" description="Acidic residues" evidence="5">
    <location>
        <begin position="1"/>
        <end position="11"/>
    </location>
</feature>
<dbReference type="PROSITE" id="PS50893">
    <property type="entry name" value="ABC_TRANSPORTER_2"/>
    <property type="match status" value="1"/>
</dbReference>
<dbReference type="GO" id="GO:0005315">
    <property type="term" value="F:phosphate transmembrane transporter activity"/>
    <property type="evidence" value="ECO:0007669"/>
    <property type="project" value="InterPro"/>
</dbReference>
<dbReference type="Pfam" id="PF00005">
    <property type="entry name" value="ABC_tran"/>
    <property type="match status" value="1"/>
</dbReference>
<dbReference type="OrthoDB" id="31298at2157"/>
<dbReference type="RefSeq" id="WP_089383573.1">
    <property type="nucleotide sequence ID" value="NZ_FZNQ01000002.1"/>
</dbReference>
<accession>A0A238V9F6</accession>
<feature type="region of interest" description="Disordered" evidence="5">
    <location>
        <begin position="1"/>
        <end position="46"/>
    </location>
</feature>
<proteinExistence type="predicted"/>
<dbReference type="PANTHER" id="PTHR43423:SF1">
    <property type="entry name" value="ABC TRANSPORTER I FAMILY MEMBER 17"/>
    <property type="match status" value="1"/>
</dbReference>
<keyword evidence="1" id="KW-0813">Transport</keyword>
<organism evidence="7 8">
    <name type="scientific">Halorubrum vacuolatum</name>
    <name type="common">Natronobacterium vacuolatum</name>
    <dbReference type="NCBI Taxonomy" id="63740"/>
    <lineage>
        <taxon>Archaea</taxon>
        <taxon>Methanobacteriati</taxon>
        <taxon>Methanobacteriota</taxon>
        <taxon>Stenosarchaea group</taxon>
        <taxon>Halobacteria</taxon>
        <taxon>Halobacteriales</taxon>
        <taxon>Haloferacaceae</taxon>
        <taxon>Halorubrum</taxon>
    </lineage>
</organism>
<dbReference type="PROSITE" id="PS00211">
    <property type="entry name" value="ABC_TRANSPORTER_1"/>
    <property type="match status" value="1"/>
</dbReference>
<dbReference type="InterPro" id="IPR017871">
    <property type="entry name" value="ABC_transporter-like_CS"/>
</dbReference>
<dbReference type="InterPro" id="IPR003593">
    <property type="entry name" value="AAA+_ATPase"/>
</dbReference>
<keyword evidence="2" id="KW-1003">Cell membrane</keyword>
<reference evidence="7 8" key="1">
    <citation type="submission" date="2017-06" db="EMBL/GenBank/DDBJ databases">
        <authorList>
            <person name="Kim H.J."/>
            <person name="Triplett B.A."/>
        </authorList>
    </citation>
    <scope>NUCLEOTIDE SEQUENCE [LARGE SCALE GENOMIC DNA]</scope>
    <source>
        <strain evidence="7 8">DSM 8800</strain>
    </source>
</reference>
<evidence type="ECO:0000256" key="1">
    <source>
        <dbReference type="ARBA" id="ARBA00022448"/>
    </source>
</evidence>
<evidence type="ECO:0000256" key="2">
    <source>
        <dbReference type="ARBA" id="ARBA00022475"/>
    </source>
</evidence>
<dbReference type="PANTHER" id="PTHR43423">
    <property type="entry name" value="ABC TRANSPORTER I FAMILY MEMBER 17"/>
    <property type="match status" value="1"/>
</dbReference>
<dbReference type="SMART" id="SM00382">
    <property type="entry name" value="AAA"/>
    <property type="match status" value="1"/>
</dbReference>
<evidence type="ECO:0000259" key="6">
    <source>
        <dbReference type="PROSITE" id="PS50893"/>
    </source>
</evidence>
<dbReference type="GO" id="GO:0016020">
    <property type="term" value="C:membrane"/>
    <property type="evidence" value="ECO:0007669"/>
    <property type="project" value="InterPro"/>
</dbReference>
<name>A0A238V9F6_HALVU</name>
<dbReference type="CDD" id="cd03260">
    <property type="entry name" value="ABC_PstB_phosphate_transporter"/>
    <property type="match status" value="1"/>
</dbReference>
<dbReference type="InterPro" id="IPR027417">
    <property type="entry name" value="P-loop_NTPase"/>
</dbReference>
<evidence type="ECO:0000256" key="4">
    <source>
        <dbReference type="ARBA" id="ARBA00022840"/>
    </source>
</evidence>
<dbReference type="NCBIfam" id="TIGR00972">
    <property type="entry name" value="3a0107s01c2"/>
    <property type="match status" value="1"/>
</dbReference>
<gene>
    <name evidence="7" type="ORF">SAMN06264855_102117</name>
</gene>
<evidence type="ECO:0000256" key="5">
    <source>
        <dbReference type="SAM" id="MobiDB-lite"/>
    </source>
</evidence>
<keyword evidence="2" id="KW-0472">Membrane</keyword>
<protein>
    <submittedName>
        <fullName evidence="7">Phosphate ABC transporter ATP-binding protein, PhoT family</fullName>
    </submittedName>
</protein>
<keyword evidence="4 7" id="KW-0067">ATP-binding</keyword>
<feature type="domain" description="ABC transporter" evidence="6">
    <location>
        <begin position="59"/>
        <end position="299"/>
    </location>
</feature>
<dbReference type="Proteomes" id="UP000198397">
    <property type="component" value="Unassembled WGS sequence"/>
</dbReference>
<dbReference type="GO" id="GO:0005524">
    <property type="term" value="F:ATP binding"/>
    <property type="evidence" value="ECO:0007669"/>
    <property type="project" value="UniProtKB-KW"/>
</dbReference>
<dbReference type="GO" id="GO:0035435">
    <property type="term" value="P:phosphate ion transmembrane transport"/>
    <property type="evidence" value="ECO:0007669"/>
    <property type="project" value="InterPro"/>
</dbReference>
<dbReference type="InterPro" id="IPR003439">
    <property type="entry name" value="ABC_transporter-like_ATP-bd"/>
</dbReference>
<keyword evidence="3" id="KW-0547">Nucleotide-binding</keyword>
<evidence type="ECO:0000313" key="8">
    <source>
        <dbReference type="Proteomes" id="UP000198397"/>
    </source>
</evidence>
<dbReference type="AlphaFoldDB" id="A0A238V9F6"/>
<dbReference type="InterPro" id="IPR005670">
    <property type="entry name" value="PstB-like"/>
</dbReference>
<dbReference type="GO" id="GO:0016887">
    <property type="term" value="F:ATP hydrolysis activity"/>
    <property type="evidence" value="ECO:0007669"/>
    <property type="project" value="InterPro"/>
</dbReference>
<feature type="compositionally biased region" description="Low complexity" evidence="5">
    <location>
        <begin position="12"/>
        <end position="25"/>
    </location>
</feature>
<evidence type="ECO:0000256" key="3">
    <source>
        <dbReference type="ARBA" id="ARBA00022741"/>
    </source>
</evidence>
<dbReference type="Gene3D" id="3.40.50.300">
    <property type="entry name" value="P-loop containing nucleotide triphosphate hydrolases"/>
    <property type="match status" value="1"/>
</dbReference>
<dbReference type="SUPFAM" id="SSF52540">
    <property type="entry name" value="P-loop containing nucleoside triphosphate hydrolases"/>
    <property type="match status" value="1"/>
</dbReference>